<protein>
    <recommendedName>
        <fullName evidence="4">Intracellular sulfur oxidation DsrE/DsrF family protein</fullName>
    </recommendedName>
</protein>
<gene>
    <name evidence="2" type="ORF">GCM10011322_46780</name>
</gene>
<evidence type="ECO:0008006" key="4">
    <source>
        <dbReference type="Google" id="ProtNLM"/>
    </source>
</evidence>
<comment type="caution">
    <text evidence="2">The sequence shown here is derived from an EMBL/GenBank/DDBJ whole genome shotgun (WGS) entry which is preliminary data.</text>
</comment>
<evidence type="ECO:0000313" key="3">
    <source>
        <dbReference type="Proteomes" id="UP000600449"/>
    </source>
</evidence>
<organism evidence="2 3">
    <name type="scientific">Salinarimonas ramus</name>
    <dbReference type="NCBI Taxonomy" id="690164"/>
    <lineage>
        <taxon>Bacteria</taxon>
        <taxon>Pseudomonadati</taxon>
        <taxon>Pseudomonadota</taxon>
        <taxon>Alphaproteobacteria</taxon>
        <taxon>Hyphomicrobiales</taxon>
        <taxon>Salinarimonadaceae</taxon>
        <taxon>Salinarimonas</taxon>
    </lineage>
</organism>
<accession>A0A917QKF3</accession>
<proteinExistence type="predicted"/>
<dbReference type="RefSeq" id="WP_188915707.1">
    <property type="nucleotide sequence ID" value="NZ_BMMF01000020.1"/>
</dbReference>
<dbReference type="Proteomes" id="UP000600449">
    <property type="component" value="Unassembled WGS sequence"/>
</dbReference>
<feature type="chain" id="PRO_5038104866" description="Intracellular sulfur oxidation DsrE/DsrF family protein" evidence="1">
    <location>
        <begin position="19"/>
        <end position="181"/>
    </location>
</feature>
<dbReference type="Gene3D" id="3.40.1260.10">
    <property type="entry name" value="DsrEFH-like"/>
    <property type="match status" value="1"/>
</dbReference>
<dbReference type="InterPro" id="IPR027396">
    <property type="entry name" value="DsrEFH-like"/>
</dbReference>
<dbReference type="Pfam" id="PF02635">
    <property type="entry name" value="DsrE"/>
    <property type="match status" value="1"/>
</dbReference>
<keyword evidence="3" id="KW-1185">Reference proteome</keyword>
<evidence type="ECO:0000256" key="1">
    <source>
        <dbReference type="SAM" id="SignalP"/>
    </source>
</evidence>
<dbReference type="PANTHER" id="PTHR37691">
    <property type="entry name" value="BLR3518 PROTEIN"/>
    <property type="match status" value="1"/>
</dbReference>
<evidence type="ECO:0000313" key="2">
    <source>
        <dbReference type="EMBL" id="GGK54645.1"/>
    </source>
</evidence>
<dbReference type="InterPro" id="IPR003787">
    <property type="entry name" value="Sulphur_relay_DsrE/F-like"/>
</dbReference>
<sequence>MRTLAVATFATTLLLGNAAVGQQAPDWRYPAITGAGPVVPVPDATPQFEGAPYEVVFNITQDRPGDGRVSPGLASVARFVNLLAMSDMDPAASDLVAVLHGPATAAVISNDAYVARFGAQNPNIELIRQLEDAGVEVVVCGQAVAGAGFSYEAVLEPVEISVSAMTELAQRQMQGYALVPG</sequence>
<dbReference type="EMBL" id="BMMF01000020">
    <property type="protein sequence ID" value="GGK54645.1"/>
    <property type="molecule type" value="Genomic_DNA"/>
</dbReference>
<dbReference type="AlphaFoldDB" id="A0A917QKF3"/>
<dbReference type="SUPFAM" id="SSF75169">
    <property type="entry name" value="DsrEFH-like"/>
    <property type="match status" value="1"/>
</dbReference>
<feature type="signal peptide" evidence="1">
    <location>
        <begin position="1"/>
        <end position="18"/>
    </location>
</feature>
<reference evidence="2 3" key="1">
    <citation type="journal article" date="2014" name="Int. J. Syst. Evol. Microbiol.">
        <title>Complete genome sequence of Corynebacterium casei LMG S-19264T (=DSM 44701T), isolated from a smear-ripened cheese.</title>
        <authorList>
            <consortium name="US DOE Joint Genome Institute (JGI-PGF)"/>
            <person name="Walter F."/>
            <person name="Albersmeier A."/>
            <person name="Kalinowski J."/>
            <person name="Ruckert C."/>
        </authorList>
    </citation>
    <scope>NUCLEOTIDE SEQUENCE [LARGE SCALE GENOMIC DNA]</scope>
    <source>
        <strain evidence="2 3">CGMCC 1.9161</strain>
    </source>
</reference>
<name>A0A917QKF3_9HYPH</name>
<keyword evidence="1" id="KW-0732">Signal</keyword>
<dbReference type="PANTHER" id="PTHR37691:SF1">
    <property type="entry name" value="BLR3518 PROTEIN"/>
    <property type="match status" value="1"/>
</dbReference>